<dbReference type="CDD" id="cd01335">
    <property type="entry name" value="Radical_SAM"/>
    <property type="match status" value="1"/>
</dbReference>
<reference evidence="9" key="1">
    <citation type="submission" date="2016-10" db="EMBL/GenBank/DDBJ databases">
        <authorList>
            <person name="Varghese N."/>
            <person name="Submissions S."/>
        </authorList>
    </citation>
    <scope>NUCLEOTIDE SEQUENCE [LARGE SCALE GENOMIC DNA]</scope>
    <source>
        <strain evidence="9">BL9</strain>
    </source>
</reference>
<keyword evidence="6" id="KW-0411">Iron-sulfur</keyword>
<dbReference type="InterPro" id="IPR007197">
    <property type="entry name" value="rSAM"/>
</dbReference>
<keyword evidence="3" id="KW-0949">S-adenosyl-L-methionine</keyword>
<keyword evidence="4" id="KW-0479">Metal-binding</keyword>
<organism evidence="8 9">
    <name type="scientific">Paenibacillus polysaccharolyticus</name>
    <dbReference type="NCBI Taxonomy" id="582692"/>
    <lineage>
        <taxon>Bacteria</taxon>
        <taxon>Bacillati</taxon>
        <taxon>Bacillota</taxon>
        <taxon>Bacilli</taxon>
        <taxon>Bacillales</taxon>
        <taxon>Paenibacillaceae</taxon>
        <taxon>Paenibacillus</taxon>
    </lineage>
</organism>
<dbReference type="UniPathway" id="UPA00782"/>
<evidence type="ECO:0000256" key="2">
    <source>
        <dbReference type="ARBA" id="ARBA00022485"/>
    </source>
</evidence>
<dbReference type="GO" id="GO:0051539">
    <property type="term" value="F:4 iron, 4 sulfur cluster binding"/>
    <property type="evidence" value="ECO:0007669"/>
    <property type="project" value="UniProtKB-KW"/>
</dbReference>
<dbReference type="AlphaFoldDB" id="A0A1G5BD17"/>
<dbReference type="GO" id="GO:0046872">
    <property type="term" value="F:metal ion binding"/>
    <property type="evidence" value="ECO:0007669"/>
    <property type="project" value="UniProtKB-KW"/>
</dbReference>
<dbReference type="SFLD" id="SFLDG01386">
    <property type="entry name" value="main_SPASM_domain-containing"/>
    <property type="match status" value="1"/>
</dbReference>
<dbReference type="SFLD" id="SFLDG01384">
    <property type="entry name" value="thioether_bond_formation_requi"/>
    <property type="match status" value="1"/>
</dbReference>
<dbReference type="InterPro" id="IPR013785">
    <property type="entry name" value="Aldolase_TIM"/>
</dbReference>
<evidence type="ECO:0000259" key="7">
    <source>
        <dbReference type="PROSITE" id="PS51918"/>
    </source>
</evidence>
<dbReference type="RefSeq" id="WP_167375612.1">
    <property type="nucleotide sequence ID" value="NZ_FMVM01000001.1"/>
</dbReference>
<comment type="cofactor">
    <cofactor evidence="1">
        <name>[4Fe-4S] cluster</name>
        <dbReference type="ChEBI" id="CHEBI:49883"/>
    </cofactor>
</comment>
<dbReference type="PANTHER" id="PTHR43787:SF3">
    <property type="entry name" value="ARYLSULFATASE REGULATORY PROTEIN"/>
    <property type="match status" value="1"/>
</dbReference>
<evidence type="ECO:0000256" key="3">
    <source>
        <dbReference type="ARBA" id="ARBA00022691"/>
    </source>
</evidence>
<keyword evidence="9" id="KW-1185">Reference proteome</keyword>
<evidence type="ECO:0000313" key="9">
    <source>
        <dbReference type="Proteomes" id="UP000198538"/>
    </source>
</evidence>
<keyword evidence="2" id="KW-0004">4Fe-4S</keyword>
<evidence type="ECO:0000313" key="8">
    <source>
        <dbReference type="EMBL" id="SCX88068.1"/>
    </source>
</evidence>
<evidence type="ECO:0000256" key="4">
    <source>
        <dbReference type="ARBA" id="ARBA00022723"/>
    </source>
</evidence>
<dbReference type="SUPFAM" id="SSF102114">
    <property type="entry name" value="Radical SAM enzymes"/>
    <property type="match status" value="1"/>
</dbReference>
<dbReference type="SFLD" id="SFLDG01067">
    <property type="entry name" value="SPASM/twitch_domain_containing"/>
    <property type="match status" value="1"/>
</dbReference>
<dbReference type="InterPro" id="IPR023885">
    <property type="entry name" value="4Fe4S-binding_SPASM_dom"/>
</dbReference>
<dbReference type="Proteomes" id="UP000198538">
    <property type="component" value="Unassembled WGS sequence"/>
</dbReference>
<dbReference type="NCBIfam" id="TIGR04085">
    <property type="entry name" value="rSAM_more_4Fe4S"/>
    <property type="match status" value="1"/>
</dbReference>
<evidence type="ECO:0000256" key="5">
    <source>
        <dbReference type="ARBA" id="ARBA00023004"/>
    </source>
</evidence>
<dbReference type="Gene3D" id="3.20.20.70">
    <property type="entry name" value="Aldolase class I"/>
    <property type="match status" value="1"/>
</dbReference>
<accession>A0A1G5BD17</accession>
<keyword evidence="5" id="KW-0408">Iron</keyword>
<dbReference type="GO" id="GO:0016491">
    <property type="term" value="F:oxidoreductase activity"/>
    <property type="evidence" value="ECO:0007669"/>
    <property type="project" value="InterPro"/>
</dbReference>
<name>A0A1G5BD17_9BACL</name>
<dbReference type="InterPro" id="IPR058240">
    <property type="entry name" value="rSAM_sf"/>
</dbReference>
<protein>
    <recommendedName>
        <fullName evidence="7">Radical SAM core domain-containing protein</fullName>
    </recommendedName>
</protein>
<dbReference type="InterPro" id="IPR023867">
    <property type="entry name" value="Sulphatase_maturase_rSAM"/>
</dbReference>
<sequence length="439" mass="51757">MKSSMYNVFLENEGRHFIFNTLSSKLIEVDQKSFQSLKNNEEEINTLDFSEELEKYGLVTSESIDEIRLFKHIVDKSIYDNNLRMTIVMTNNCNFRCQYCYQEKNNKSMSDEVEKSIVKFLYKNIKKYKSVYIEWFGGEPLIEKDRIIRMAKKIKEICTENRVPFISSITTNGYYLDMDTFTQLIDNNCIFFQITIDGTKSLHDTLRPHVSGKGTFDKITENLLNIKNSDINKRYTIAIRNNILKSKIKEYEEFFDYFNENFADDNCFKLIQKPIKDWGGESVKKLTNELVDSDYELMDFIKKNEKKLNNNYTDLYESINSKMCYSFKENGFAINWDGSVYKCNRNIENHKIVDKNLIGEIRENGTIDENDMINSIWTDKPLEQKCNTCELLPVCFTSGCPASWIMKKSMICMKENKEEQRFLYNIEREIKEGNAIKLT</sequence>
<dbReference type="PROSITE" id="PS51918">
    <property type="entry name" value="RADICAL_SAM"/>
    <property type="match status" value="1"/>
</dbReference>
<evidence type="ECO:0000256" key="1">
    <source>
        <dbReference type="ARBA" id="ARBA00001966"/>
    </source>
</evidence>
<dbReference type="EMBL" id="FMVM01000001">
    <property type="protein sequence ID" value="SCX88068.1"/>
    <property type="molecule type" value="Genomic_DNA"/>
</dbReference>
<dbReference type="STRING" id="582692.SAMN05720606_101323"/>
<proteinExistence type="predicted"/>
<feature type="domain" description="Radical SAM core" evidence="7">
    <location>
        <begin position="79"/>
        <end position="307"/>
    </location>
</feature>
<gene>
    <name evidence="8" type="ORF">SAMN05720606_101323</name>
</gene>
<dbReference type="SFLD" id="SFLDS00029">
    <property type="entry name" value="Radical_SAM"/>
    <property type="match status" value="1"/>
</dbReference>
<dbReference type="Pfam" id="PF04055">
    <property type="entry name" value="Radical_SAM"/>
    <property type="match status" value="1"/>
</dbReference>
<dbReference type="PANTHER" id="PTHR43787">
    <property type="entry name" value="FEMO COFACTOR BIOSYNTHESIS PROTEIN NIFB-RELATED"/>
    <property type="match status" value="1"/>
</dbReference>
<evidence type="ECO:0000256" key="6">
    <source>
        <dbReference type="ARBA" id="ARBA00023014"/>
    </source>
</evidence>